<dbReference type="AlphaFoldDB" id="A0AAU9R0K6"/>
<feature type="region of interest" description="Disordered" evidence="1">
    <location>
        <begin position="1"/>
        <end position="21"/>
    </location>
</feature>
<dbReference type="EMBL" id="CAKMUD010000132">
    <property type="protein sequence ID" value="CAH1603586.1"/>
    <property type="molecule type" value="Genomic_DNA"/>
</dbReference>
<dbReference type="InterPro" id="IPR010221">
    <property type="entry name" value="VCBS_dom"/>
</dbReference>
<organism evidence="2 3">
    <name type="scientific">Vibrio jasicida</name>
    <dbReference type="NCBI Taxonomy" id="766224"/>
    <lineage>
        <taxon>Bacteria</taxon>
        <taxon>Pseudomonadati</taxon>
        <taxon>Pseudomonadota</taxon>
        <taxon>Gammaproteobacteria</taxon>
        <taxon>Vibrionales</taxon>
        <taxon>Vibrionaceae</taxon>
        <taxon>Vibrio</taxon>
    </lineage>
</organism>
<dbReference type="InterPro" id="IPR019959">
    <property type="entry name" value="T1SS-143_rpt-cont_dom"/>
</dbReference>
<comment type="caution">
    <text evidence="2">The sequence shown here is derived from an EMBL/GenBank/DDBJ whole genome shotgun (WGS) entry which is preliminary data.</text>
</comment>
<dbReference type="NCBIfam" id="TIGR03660">
    <property type="entry name" value="T1SS_rpt_143"/>
    <property type="match status" value="4"/>
</dbReference>
<dbReference type="Proteomes" id="UP001295462">
    <property type="component" value="Unassembled WGS sequence"/>
</dbReference>
<evidence type="ECO:0008006" key="4">
    <source>
        <dbReference type="Google" id="ProtNLM"/>
    </source>
</evidence>
<sequence length="605" mass="63184">MESQGRSISLTETTNSDGSFTYSATAEGDAIFTLRVNPDGSYSFTLEGPIDHAVGSDSLTLDFTIVATDFDGDTSSLVLPVTITDDVPTINDVVALTVDEDDLSSVGSDQSQPTLVEGQFTTTQGSDGVVQYQLDVNADPLNGLQSQGQTVSIAETQNADGSYTYSATANGSAVFTLILNTDGSYSFELQGPIDHAANSDSLTLDFSVIVTDFDGDTSQIVLPVTIVDDKPTITDVDAITVDEDDLGTIGSDQTDPISIDGNFTTTQGSDRVVSYQLDASSIPVDGLTSQGVAVTLTETANGDGSFTYQATAGTESVFTLIVNTDGSYNFTLEGPIDHAVDSDELTLTFPIIATDFDGDTTNATIPVTIVDDKPVITDVDAITVDEDDLASIGSDQSNPISIDGNFTTTQGSDRVVSYQLDGTSTPVDGLTSKGVTVTLTETANGDGSFTYEATAGGNPVFTLTVNTDGSYNFTLEGPIDHAVDSDELTLNFPIVATDFDGDTVTETIPVTIVDDVPTITAVDALSVDEDDLSGVGSDPGGDLFVEGAFTTTQGSDRVVSYQLDSTANPVAGLTSQGEAITLVETANDDGSFTMWRPQMAILFSR</sequence>
<proteinExistence type="predicted"/>
<reference evidence="2" key="1">
    <citation type="submission" date="2022-01" db="EMBL/GenBank/DDBJ databases">
        <authorList>
            <person name="Lagorce A."/>
        </authorList>
    </citation>
    <scope>NUCLEOTIDE SEQUENCE</scope>
    <source>
        <strain evidence="2">Th15_F1_A12</strain>
    </source>
</reference>
<accession>A0AAU9R0K6</accession>
<protein>
    <recommendedName>
        <fullName evidence="4">RTX toxin</fullName>
    </recommendedName>
</protein>
<evidence type="ECO:0000313" key="3">
    <source>
        <dbReference type="Proteomes" id="UP001295462"/>
    </source>
</evidence>
<evidence type="ECO:0000313" key="2">
    <source>
        <dbReference type="EMBL" id="CAH1603586.1"/>
    </source>
</evidence>
<gene>
    <name evidence="2" type="ORF">THF1A12_740002</name>
</gene>
<dbReference type="NCBIfam" id="TIGR01965">
    <property type="entry name" value="VCBS_repeat"/>
    <property type="match status" value="2"/>
</dbReference>
<evidence type="ECO:0000256" key="1">
    <source>
        <dbReference type="SAM" id="MobiDB-lite"/>
    </source>
</evidence>
<name>A0AAU9R0K6_9VIBR</name>